<dbReference type="HOGENOM" id="CLU_887282_0_0_1"/>
<dbReference type="GeneID" id="18481286"/>
<dbReference type="Proteomes" id="UP000008984">
    <property type="component" value="Unassembled WGS sequence"/>
</dbReference>
<name>G0RHM9_HYPJQ</name>
<evidence type="ECO:0000313" key="2">
    <source>
        <dbReference type="EMBL" id="EGR49397.1"/>
    </source>
</evidence>
<dbReference type="EMBL" id="GL985062">
    <property type="protein sequence ID" value="EGR49397.1"/>
    <property type="molecule type" value="Genomic_DNA"/>
</dbReference>
<dbReference type="VEuPathDB" id="FungiDB:TRIREDRAFT_106537"/>
<feature type="region of interest" description="Disordered" evidence="1">
    <location>
        <begin position="176"/>
        <end position="195"/>
    </location>
</feature>
<proteinExistence type="predicted"/>
<protein>
    <submittedName>
        <fullName evidence="2">Predicted protein</fullName>
    </submittedName>
</protein>
<keyword evidence="3" id="KW-1185">Reference proteome</keyword>
<dbReference type="KEGG" id="tre:TRIREDRAFT_106537"/>
<evidence type="ECO:0000313" key="3">
    <source>
        <dbReference type="Proteomes" id="UP000008984"/>
    </source>
</evidence>
<organism evidence="3">
    <name type="scientific">Hypocrea jecorina (strain QM6a)</name>
    <name type="common">Trichoderma reesei</name>
    <dbReference type="NCBI Taxonomy" id="431241"/>
    <lineage>
        <taxon>Eukaryota</taxon>
        <taxon>Fungi</taxon>
        <taxon>Dikarya</taxon>
        <taxon>Ascomycota</taxon>
        <taxon>Pezizomycotina</taxon>
        <taxon>Sordariomycetes</taxon>
        <taxon>Hypocreomycetidae</taxon>
        <taxon>Hypocreales</taxon>
        <taxon>Hypocreaceae</taxon>
        <taxon>Trichoderma</taxon>
    </lineage>
</organism>
<reference evidence="2 3" key="1">
    <citation type="journal article" date="2008" name="Nat. Biotechnol.">
        <title>Genome sequencing and analysis of the biomass-degrading fungus Trichoderma reesei (syn. Hypocrea jecorina).</title>
        <authorList>
            <person name="Martinez D."/>
            <person name="Berka R.M."/>
            <person name="Henrissat B."/>
            <person name="Saloheimo M."/>
            <person name="Arvas M."/>
            <person name="Baker S.E."/>
            <person name="Chapman J."/>
            <person name="Chertkov O."/>
            <person name="Coutinho P.M."/>
            <person name="Cullen D."/>
            <person name="Danchin E.G."/>
            <person name="Grigoriev I.V."/>
            <person name="Harris P."/>
            <person name="Jackson M."/>
            <person name="Kubicek C.P."/>
            <person name="Han C.S."/>
            <person name="Ho I."/>
            <person name="Larrondo L.F."/>
            <person name="de Leon A.L."/>
            <person name="Magnuson J.K."/>
            <person name="Merino S."/>
            <person name="Misra M."/>
            <person name="Nelson B."/>
            <person name="Putnam N."/>
            <person name="Robbertse B."/>
            <person name="Salamov A.A."/>
            <person name="Schmoll M."/>
            <person name="Terry A."/>
            <person name="Thayer N."/>
            <person name="Westerholm-Parvinen A."/>
            <person name="Schoch C.L."/>
            <person name="Yao J."/>
            <person name="Barabote R."/>
            <person name="Nelson M.A."/>
            <person name="Detter C."/>
            <person name="Bruce D."/>
            <person name="Kuske C.R."/>
            <person name="Xie G."/>
            <person name="Richardson P."/>
            <person name="Rokhsar D.S."/>
            <person name="Lucas S.M."/>
            <person name="Rubin E.M."/>
            <person name="Dunn-Coleman N."/>
            <person name="Ward M."/>
            <person name="Brettin T.S."/>
        </authorList>
    </citation>
    <scope>NUCLEOTIDE SEQUENCE [LARGE SCALE GENOMIC DNA]</scope>
    <source>
        <strain evidence="2 3">QM6a</strain>
    </source>
</reference>
<dbReference type="RefSeq" id="XP_006964555.1">
    <property type="nucleotide sequence ID" value="XM_006964493.1"/>
</dbReference>
<sequence length="317" mass="34806">MGCIQLYLDVPTQAATDRPFFPLLVEAVIFGPEHLLAASRTSSARRQKDPGEKEWAPIPRPLNSGGKAVIMRWGGHQVGATEERRGTKTIGGMGLWERQDVQDTRCTSAKRKMSDEEYQVARMAILYTYNYYMHMVSAKTANMPGADNTGRVLVVLNATPGRPSGAVNQQTKRNWLDRNRPNADPNTREIPASAGAAPLGGGIQLGLEPESMRRAWLDCRLLSWGGPRGAGDFLWLCLPTPSSPAFQEANQTLSVCLTTSYNSNMNCPPQTTTAIAAQLQEEMPRALHRCSAWPPSLPTTTLLVLVLVLLHETKLVQ</sequence>
<accession>G0RHM9</accession>
<evidence type="ECO:0000256" key="1">
    <source>
        <dbReference type="SAM" id="MobiDB-lite"/>
    </source>
</evidence>
<gene>
    <name evidence="2" type="ORF">TRIREDRAFT_106537</name>
</gene>
<feature type="compositionally biased region" description="Basic and acidic residues" evidence="1">
    <location>
        <begin position="46"/>
        <end position="55"/>
    </location>
</feature>
<feature type="region of interest" description="Disordered" evidence="1">
    <location>
        <begin position="39"/>
        <end position="63"/>
    </location>
</feature>
<dbReference type="AlphaFoldDB" id="G0RHM9"/>